<dbReference type="GO" id="GO:0004316">
    <property type="term" value="F:3-oxoacyl-[acyl-carrier-protein] reductase (NADPH) activity"/>
    <property type="evidence" value="ECO:0007669"/>
    <property type="project" value="UniProtKB-EC"/>
</dbReference>
<protein>
    <submittedName>
        <fullName evidence="3">3-oxoacyl-(Acyl-carrier-protein) reductase</fullName>
        <ecNumber evidence="3">1.1.1.100</ecNumber>
    </submittedName>
</protein>
<dbReference type="STRING" id="717774.Marme_1649"/>
<keyword evidence="4" id="KW-1185">Reference proteome</keyword>
<dbReference type="FunFam" id="3.40.50.720:FF:000173">
    <property type="entry name" value="3-oxoacyl-[acyl-carrier protein] reductase"/>
    <property type="match status" value="1"/>
</dbReference>
<dbReference type="KEGG" id="mme:Marme_1649"/>
<dbReference type="EC" id="1.1.1.100" evidence="3"/>
<dbReference type="PATRIC" id="fig|717774.3.peg.1713"/>
<reference evidence="3 4" key="1">
    <citation type="journal article" date="2012" name="Stand. Genomic Sci.">
        <title>Complete genome sequence of the melanogenic marine bacterium Marinomonas mediterranea type strain (MMB-1(T)).</title>
        <authorList>
            <person name="Lucas-Elio P."/>
            <person name="Goodwin L."/>
            <person name="Woyke T."/>
            <person name="Pitluck S."/>
            <person name="Nolan M."/>
            <person name="Kyrpides N.C."/>
            <person name="Detter J.C."/>
            <person name="Copeland A."/>
            <person name="Teshima H."/>
            <person name="Bruce D."/>
            <person name="Detter C."/>
            <person name="Tapia R."/>
            <person name="Han S."/>
            <person name="Land M.L."/>
            <person name="Ivanova N."/>
            <person name="Mikhailova N."/>
            <person name="Johnston A.W."/>
            <person name="Sanchez-Amat A."/>
        </authorList>
    </citation>
    <scope>NUCLEOTIDE SEQUENCE [LARGE SCALE GENOMIC DNA]</scope>
    <source>
        <strain evidence="4">ATCC 700492 / JCM 21426 / NBRC 103028 / MMB-1</strain>
    </source>
</reference>
<dbReference type="InterPro" id="IPR050259">
    <property type="entry name" value="SDR"/>
</dbReference>
<name>F2JZQ8_MARM1</name>
<dbReference type="eggNOG" id="COG1028">
    <property type="taxonomic scope" value="Bacteria"/>
</dbReference>
<dbReference type="Proteomes" id="UP000001062">
    <property type="component" value="Chromosome"/>
</dbReference>
<organism evidence="3 4">
    <name type="scientific">Marinomonas mediterranea (strain ATCC 700492 / JCM 21426 / NBRC 103028 / MMB-1)</name>
    <dbReference type="NCBI Taxonomy" id="717774"/>
    <lineage>
        <taxon>Bacteria</taxon>
        <taxon>Pseudomonadati</taxon>
        <taxon>Pseudomonadota</taxon>
        <taxon>Gammaproteobacteria</taxon>
        <taxon>Oceanospirillales</taxon>
        <taxon>Oceanospirillaceae</taxon>
        <taxon>Marinomonas</taxon>
    </lineage>
</organism>
<dbReference type="AlphaFoldDB" id="F2JZQ8"/>
<keyword evidence="2 3" id="KW-0560">Oxidoreductase</keyword>
<dbReference type="PRINTS" id="PR00081">
    <property type="entry name" value="GDHRDH"/>
</dbReference>
<dbReference type="RefSeq" id="WP_013660817.1">
    <property type="nucleotide sequence ID" value="NC_015276.1"/>
</dbReference>
<gene>
    <name evidence="3" type="ordered locus">Marme_1649</name>
</gene>
<dbReference type="InterPro" id="IPR036291">
    <property type="entry name" value="NAD(P)-bd_dom_sf"/>
</dbReference>
<dbReference type="SUPFAM" id="SSF51735">
    <property type="entry name" value="NAD(P)-binding Rossmann-fold domains"/>
    <property type="match status" value="1"/>
</dbReference>
<comment type="similarity">
    <text evidence="1">Belongs to the short-chain dehydrogenases/reductases (SDR) family.</text>
</comment>
<evidence type="ECO:0000256" key="2">
    <source>
        <dbReference type="ARBA" id="ARBA00023002"/>
    </source>
</evidence>
<dbReference type="InterPro" id="IPR020904">
    <property type="entry name" value="Sc_DH/Rdtase_CS"/>
</dbReference>
<evidence type="ECO:0000313" key="3">
    <source>
        <dbReference type="EMBL" id="ADZ90912.1"/>
    </source>
</evidence>
<dbReference type="InterPro" id="IPR002347">
    <property type="entry name" value="SDR_fam"/>
</dbReference>
<dbReference type="PANTHER" id="PTHR42879:SF2">
    <property type="entry name" value="3-OXOACYL-[ACYL-CARRIER-PROTEIN] REDUCTASE FABG"/>
    <property type="match status" value="1"/>
</dbReference>
<dbReference type="EMBL" id="CP002583">
    <property type="protein sequence ID" value="ADZ90912.1"/>
    <property type="molecule type" value="Genomic_DNA"/>
</dbReference>
<dbReference type="OrthoDB" id="6861885at2"/>
<dbReference type="PANTHER" id="PTHR42879">
    <property type="entry name" value="3-OXOACYL-(ACYL-CARRIER-PROTEIN) REDUCTASE"/>
    <property type="match status" value="1"/>
</dbReference>
<dbReference type="Pfam" id="PF13561">
    <property type="entry name" value="adh_short_C2"/>
    <property type="match status" value="1"/>
</dbReference>
<sequence>MNKPLENRVAVITGAAGSIGREVCLKLNMEGAKLVLVDIDVESCNKLKDEIHNLGGNCIVVIGDLCSDGTPNRIRDSALNAFQRIDILINNAGSGSEMKPIWEMEFSDWERDIKQNLSSQFLMCKAIIPQMLKQSYGRIINVSSSAGMEGHALSGGYAAAKAGVIAMTKVLGKELAKTGVIVNTIAPAVIETKMLQKEWFNEDVKNSLLERIPMGRLGQPSEVAEMINFLASEKVSFTTGAVFDLSGGRATY</sequence>
<evidence type="ECO:0000256" key="1">
    <source>
        <dbReference type="ARBA" id="ARBA00006484"/>
    </source>
</evidence>
<dbReference type="PRINTS" id="PR00080">
    <property type="entry name" value="SDRFAMILY"/>
</dbReference>
<accession>F2JZQ8</accession>
<dbReference type="HOGENOM" id="CLU_010194_1_3_6"/>
<proteinExistence type="inferred from homology"/>
<dbReference type="Gene3D" id="3.40.50.720">
    <property type="entry name" value="NAD(P)-binding Rossmann-like Domain"/>
    <property type="match status" value="1"/>
</dbReference>
<evidence type="ECO:0000313" key="4">
    <source>
        <dbReference type="Proteomes" id="UP000001062"/>
    </source>
</evidence>
<dbReference type="PROSITE" id="PS00061">
    <property type="entry name" value="ADH_SHORT"/>
    <property type="match status" value="1"/>
</dbReference>
<dbReference type="GO" id="GO:0032787">
    <property type="term" value="P:monocarboxylic acid metabolic process"/>
    <property type="evidence" value="ECO:0007669"/>
    <property type="project" value="UniProtKB-ARBA"/>
</dbReference>